<keyword evidence="3" id="KW-1185">Reference proteome</keyword>
<feature type="compositionally biased region" description="Acidic residues" evidence="1">
    <location>
        <begin position="104"/>
        <end position="116"/>
    </location>
</feature>
<name>A0A3D8SCW2_9EURO</name>
<reference evidence="2 3" key="1">
    <citation type="journal article" date="2018" name="IMA Fungus">
        <title>IMA Genome-F 9: Draft genome sequence of Annulohypoxylon stygium, Aspergillus mulundensis, Berkeleyomyces basicola (syn. Thielaviopsis basicola), Ceratocystis smalleyi, two Cercospora beticola strains, Coleophoma cylindrospora, Fusarium fracticaudum, Phialophora cf. hyalina, and Morchella septimelata.</title>
        <authorList>
            <person name="Wingfield B.D."/>
            <person name="Bills G.F."/>
            <person name="Dong Y."/>
            <person name="Huang W."/>
            <person name="Nel W.J."/>
            <person name="Swalarsk-Parry B.S."/>
            <person name="Vaghefi N."/>
            <person name="Wilken P.M."/>
            <person name="An Z."/>
            <person name="de Beer Z.W."/>
            <person name="De Vos L."/>
            <person name="Chen L."/>
            <person name="Duong T.A."/>
            <person name="Gao Y."/>
            <person name="Hammerbacher A."/>
            <person name="Kikkert J.R."/>
            <person name="Li Y."/>
            <person name="Li H."/>
            <person name="Li K."/>
            <person name="Li Q."/>
            <person name="Liu X."/>
            <person name="Ma X."/>
            <person name="Naidoo K."/>
            <person name="Pethybridge S.J."/>
            <person name="Sun J."/>
            <person name="Steenkamp E.T."/>
            <person name="van der Nest M.A."/>
            <person name="van Wyk S."/>
            <person name="Wingfield M.J."/>
            <person name="Xiong C."/>
            <person name="Yue Q."/>
            <person name="Zhang X."/>
        </authorList>
    </citation>
    <scope>NUCLEOTIDE SEQUENCE [LARGE SCALE GENOMIC DNA]</scope>
    <source>
        <strain evidence="2 3">DSM 5745</strain>
    </source>
</reference>
<protein>
    <submittedName>
        <fullName evidence="2">Uncharacterized protein</fullName>
    </submittedName>
</protein>
<evidence type="ECO:0000313" key="2">
    <source>
        <dbReference type="EMBL" id="RDW84176.1"/>
    </source>
</evidence>
<gene>
    <name evidence="2" type="ORF">DSM5745_04502</name>
</gene>
<feature type="region of interest" description="Disordered" evidence="1">
    <location>
        <begin position="75"/>
        <end position="145"/>
    </location>
</feature>
<evidence type="ECO:0000256" key="1">
    <source>
        <dbReference type="SAM" id="MobiDB-lite"/>
    </source>
</evidence>
<feature type="region of interest" description="Disordered" evidence="1">
    <location>
        <begin position="1"/>
        <end position="52"/>
    </location>
</feature>
<dbReference type="EMBL" id="PVWQ01000004">
    <property type="protein sequence ID" value="RDW84176.1"/>
    <property type="molecule type" value="Genomic_DNA"/>
</dbReference>
<dbReference type="GeneID" id="38114872"/>
<dbReference type="AlphaFoldDB" id="A0A3D8SCW2"/>
<accession>A0A3D8SCW2</accession>
<organism evidence="2 3">
    <name type="scientific">Aspergillus mulundensis</name>
    <dbReference type="NCBI Taxonomy" id="1810919"/>
    <lineage>
        <taxon>Eukaryota</taxon>
        <taxon>Fungi</taxon>
        <taxon>Dikarya</taxon>
        <taxon>Ascomycota</taxon>
        <taxon>Pezizomycotina</taxon>
        <taxon>Eurotiomycetes</taxon>
        <taxon>Eurotiomycetidae</taxon>
        <taxon>Eurotiales</taxon>
        <taxon>Aspergillaceae</taxon>
        <taxon>Aspergillus</taxon>
        <taxon>Aspergillus subgen. Nidulantes</taxon>
    </lineage>
</organism>
<comment type="caution">
    <text evidence="2">The sequence shown here is derived from an EMBL/GenBank/DDBJ whole genome shotgun (WGS) entry which is preliminary data.</text>
</comment>
<dbReference type="Proteomes" id="UP000256690">
    <property type="component" value="Unassembled WGS sequence"/>
</dbReference>
<evidence type="ECO:0000313" key="3">
    <source>
        <dbReference type="Proteomes" id="UP000256690"/>
    </source>
</evidence>
<dbReference type="RefSeq" id="XP_026605514.1">
    <property type="nucleotide sequence ID" value="XM_026746518.1"/>
</dbReference>
<feature type="compositionally biased region" description="Acidic residues" evidence="1">
    <location>
        <begin position="78"/>
        <end position="91"/>
    </location>
</feature>
<proteinExistence type="predicted"/>
<sequence>MSSFLPLLPLPSAPASDQDWILASKKDGTPSSSTSKAGPALAFEDPVREPRSSEKVFEELALVLSGHLQIDAFTDVVGPEEDEDSDMEDLSTENSIRSGTCLLDDSDLEGEEEDEPPGLGSGDHFDPTSARSQEHFALHSWCQND</sequence>